<dbReference type="Proteomes" id="UP000288096">
    <property type="component" value="Unassembled WGS sequence"/>
</dbReference>
<evidence type="ECO:0000256" key="4">
    <source>
        <dbReference type="ARBA" id="ARBA00022759"/>
    </source>
</evidence>
<name>A0A401G487_9BACT</name>
<dbReference type="Gene3D" id="3.30.920.30">
    <property type="entry name" value="Hypothetical protein"/>
    <property type="match status" value="1"/>
</dbReference>
<dbReference type="InterPro" id="IPR038570">
    <property type="entry name" value="HicA_sf"/>
</dbReference>
<reference evidence="9" key="1">
    <citation type="submission" date="2017-11" db="EMBL/GenBank/DDBJ databases">
        <authorList>
            <person name="Watanabe M."/>
            <person name="Kojima H."/>
        </authorList>
    </citation>
    <scope>NUCLEOTIDE SEQUENCE [LARGE SCALE GENOMIC DNA]</scope>
    <source>
        <strain evidence="9">Tokyo 01</strain>
    </source>
</reference>
<protein>
    <submittedName>
        <fullName evidence="8">Type II toxin-antitoxin system HicA family toxin</fullName>
    </submittedName>
</protein>
<dbReference type="GO" id="GO:0003729">
    <property type="term" value="F:mRNA binding"/>
    <property type="evidence" value="ECO:0007669"/>
    <property type="project" value="InterPro"/>
</dbReference>
<dbReference type="GO" id="GO:0004519">
    <property type="term" value="F:endonuclease activity"/>
    <property type="evidence" value="ECO:0007669"/>
    <property type="project" value="UniProtKB-KW"/>
</dbReference>
<dbReference type="Pfam" id="PF07927">
    <property type="entry name" value="HicA_toxin"/>
    <property type="match status" value="1"/>
</dbReference>
<gene>
    <name evidence="8" type="ORF">DENIS_5036</name>
</gene>
<evidence type="ECO:0000256" key="3">
    <source>
        <dbReference type="ARBA" id="ARBA00022722"/>
    </source>
</evidence>
<evidence type="ECO:0000256" key="6">
    <source>
        <dbReference type="ARBA" id="ARBA00022884"/>
    </source>
</evidence>
<keyword evidence="5" id="KW-0378">Hydrolase</keyword>
<evidence type="ECO:0000256" key="2">
    <source>
        <dbReference type="ARBA" id="ARBA00022649"/>
    </source>
</evidence>
<dbReference type="InterPro" id="IPR012933">
    <property type="entry name" value="HicA_mRNA_interferase"/>
</dbReference>
<dbReference type="PANTHER" id="PTHR34873:SF3">
    <property type="entry name" value="ADDICTION MODULE TOXIN, HICA FAMILY"/>
    <property type="match status" value="1"/>
</dbReference>
<dbReference type="SUPFAM" id="SSF54786">
    <property type="entry name" value="YcfA/nrd intein domain"/>
    <property type="match status" value="1"/>
</dbReference>
<dbReference type="OrthoDB" id="9810412at2"/>
<organism evidence="8 9">
    <name type="scientific">Desulfonema ishimotonii</name>
    <dbReference type="NCBI Taxonomy" id="45657"/>
    <lineage>
        <taxon>Bacteria</taxon>
        <taxon>Pseudomonadati</taxon>
        <taxon>Thermodesulfobacteriota</taxon>
        <taxon>Desulfobacteria</taxon>
        <taxon>Desulfobacterales</taxon>
        <taxon>Desulfococcaceae</taxon>
        <taxon>Desulfonema</taxon>
    </lineage>
</organism>
<evidence type="ECO:0000313" key="8">
    <source>
        <dbReference type="EMBL" id="GBC64036.1"/>
    </source>
</evidence>
<keyword evidence="2" id="KW-1277">Toxin-antitoxin system</keyword>
<sequence>MTSKKIIRNLEADGWYLVKTRGSHAQYKHPEKKGRVTVPHPKKEIPLGTLKRIEKQADLKLR</sequence>
<dbReference type="EMBL" id="BEXT01000001">
    <property type="protein sequence ID" value="GBC64036.1"/>
    <property type="molecule type" value="Genomic_DNA"/>
</dbReference>
<dbReference type="RefSeq" id="WP_124331043.1">
    <property type="nucleotide sequence ID" value="NZ_BEXT01000001.1"/>
</dbReference>
<dbReference type="AlphaFoldDB" id="A0A401G487"/>
<evidence type="ECO:0000256" key="7">
    <source>
        <dbReference type="ARBA" id="ARBA00023016"/>
    </source>
</evidence>
<keyword evidence="3" id="KW-0540">Nuclease</keyword>
<accession>A0A401G487</accession>
<comment type="caution">
    <text evidence="8">The sequence shown here is derived from an EMBL/GenBank/DDBJ whole genome shotgun (WGS) entry which is preliminary data.</text>
</comment>
<proteinExistence type="inferred from homology"/>
<comment type="similarity">
    <text evidence="1">Belongs to the HicA mRNA interferase family.</text>
</comment>
<keyword evidence="4" id="KW-0255">Endonuclease</keyword>
<dbReference type="PANTHER" id="PTHR34873">
    <property type="entry name" value="SSR1766 PROTEIN"/>
    <property type="match status" value="1"/>
</dbReference>
<keyword evidence="7" id="KW-0346">Stress response</keyword>
<dbReference type="GO" id="GO:0016787">
    <property type="term" value="F:hydrolase activity"/>
    <property type="evidence" value="ECO:0007669"/>
    <property type="project" value="UniProtKB-KW"/>
</dbReference>
<reference evidence="9" key="2">
    <citation type="submission" date="2019-01" db="EMBL/GenBank/DDBJ databases">
        <title>Genome sequence of Desulfonema ishimotonii strain Tokyo 01.</title>
        <authorList>
            <person name="Fukui M."/>
        </authorList>
    </citation>
    <scope>NUCLEOTIDE SEQUENCE [LARGE SCALE GENOMIC DNA]</scope>
    <source>
        <strain evidence="9">Tokyo 01</strain>
    </source>
</reference>
<evidence type="ECO:0000313" key="9">
    <source>
        <dbReference type="Proteomes" id="UP000288096"/>
    </source>
</evidence>
<keyword evidence="6" id="KW-0694">RNA-binding</keyword>
<evidence type="ECO:0000256" key="1">
    <source>
        <dbReference type="ARBA" id="ARBA00006620"/>
    </source>
</evidence>
<keyword evidence="9" id="KW-1185">Reference proteome</keyword>
<evidence type="ECO:0000256" key="5">
    <source>
        <dbReference type="ARBA" id="ARBA00022801"/>
    </source>
</evidence>